<dbReference type="Proteomes" id="UP000061018">
    <property type="component" value="Chromosome"/>
</dbReference>
<dbReference type="EMBL" id="CP012382">
    <property type="protein sequence ID" value="AKZ58353.1"/>
    <property type="molecule type" value="Genomic_DNA"/>
</dbReference>
<proteinExistence type="predicted"/>
<name>A0A0K2AZG0_STRA7</name>
<dbReference type="AlphaFoldDB" id="A0A0K2AZG0"/>
<organism evidence="1 2">
    <name type="scientific">Streptomyces ambofaciens (strain ATCC 23877 / 3486 / DSM 40053 / JCM 4204 / NBRC 12836 / NRRL B-2516)</name>
    <dbReference type="NCBI Taxonomy" id="278992"/>
    <lineage>
        <taxon>Bacteria</taxon>
        <taxon>Bacillati</taxon>
        <taxon>Actinomycetota</taxon>
        <taxon>Actinomycetes</taxon>
        <taxon>Kitasatosporales</taxon>
        <taxon>Streptomycetaceae</taxon>
        <taxon>Streptomyces</taxon>
    </lineage>
</organism>
<evidence type="ECO:0000313" key="1">
    <source>
        <dbReference type="EMBL" id="AKZ58353.1"/>
    </source>
</evidence>
<evidence type="ECO:0000313" key="2">
    <source>
        <dbReference type="Proteomes" id="UP000061018"/>
    </source>
</evidence>
<accession>A0A0K2AZG0</accession>
<gene>
    <name evidence="1" type="ORF">SAM23877_5308</name>
</gene>
<protein>
    <submittedName>
        <fullName evidence="1">Uncharacterized protein</fullName>
    </submittedName>
</protein>
<sequence>MSALCPFACRTPPAACRVLLLLAGGGLLGGGLAGGRLLGGGLLGRRLLGGGLLRRGLLGRRGGGLGGGLLGGGLLRRRRLRGTRGLLGGGLLRRRGRLLGRARGLLRGARGLLGGGLLARGLGDGGRRTGQAALGGLLDRDVVLRELLRAAHQVLEALTSTEAGYGGLLDPNPLARLRVAGVAGRTVDLLEGTEAGDRDPVTRDHCTDEGVQDRVDSVGGLLPAAQLVGNRFYELRLVHVFPFGDIARTNLFKLFRTLGRYIPQIKHETG</sequence>
<reference evidence="2" key="1">
    <citation type="journal article" date="2015" name="J. Biotechnol.">
        <title>Complete genome sequence of Streptomyces ambofaciens ATCC 23877, the spiramycin producer.</title>
        <authorList>
            <person name="Thibessard A."/>
            <person name="Haas D."/>
            <person name="Gerbaud C."/>
            <person name="Aigle B."/>
            <person name="Lautru S."/>
            <person name="Pernodet J.L."/>
            <person name="Leblond P."/>
        </authorList>
    </citation>
    <scope>NUCLEOTIDE SEQUENCE [LARGE SCALE GENOMIC DNA]</scope>
    <source>
        <strain evidence="2">ATCC 23877 / 3486 / DSM 40053 / JCM 4204 / NBRC 12836 / NRRL B-2516</strain>
    </source>
</reference>
<dbReference type="KEGG" id="samb:SAM23877_5308"/>